<evidence type="ECO:0000256" key="3">
    <source>
        <dbReference type="ARBA" id="ARBA00022989"/>
    </source>
</evidence>
<name>A0A2L1TXP0_9BACL</name>
<evidence type="ECO:0000313" key="10">
    <source>
        <dbReference type="Proteomes" id="UP000239833"/>
    </source>
</evidence>
<dbReference type="RefSeq" id="WP_023483944.1">
    <property type="nucleotide sequence ID" value="NZ_CP019651.1"/>
</dbReference>
<dbReference type="Proteomes" id="UP000464330">
    <property type="component" value="Chromosome"/>
</dbReference>
<sequence>MKVQWTLAGALVFFVITAIFAVINMDPVQVNFLFTKTTAPLILVIVFSTVLGGLMVGSYGIYRQYKLQKKIRILEQQLPGSYPGKDKNEHHTKQNISSRSKEIASDPLPGSNKNDSFLE</sequence>
<reference evidence="8 11" key="2">
    <citation type="journal article" date="2020" name="Int. J. Med. Microbiol.">
        <title>Discovery of Paenibacillus larvae ERIC V: Phenotypic and genomic comparison to genotypes ERIC I-IV reveal different inventories of virulence factors which correlate with epidemiological prevalences of American Foulbrood.</title>
        <authorList>
            <person name="Beims H."/>
            <person name="Bunk B."/>
            <person name="Erler S."/>
            <person name="Mohr K.I."/>
            <person name="Sproer C."/>
            <person name="Pradella S."/>
            <person name="Gunther G."/>
            <person name="Rohde M."/>
            <person name="von der Ohe W."/>
            <person name="Steinert M."/>
        </authorList>
    </citation>
    <scope>NUCLEOTIDE SEQUENCE</scope>
    <source>
        <strain evidence="8">Eric_III</strain>
        <strain evidence="9">Eric_V</strain>
    </source>
</reference>
<evidence type="ECO:0000313" key="8">
    <source>
        <dbReference type="EMBL" id="AVF25422.1"/>
    </source>
</evidence>
<accession>A0A2L1TXP0</accession>
<dbReference type="EMBL" id="CP019655">
    <property type="protein sequence ID" value="AVF25422.1"/>
    <property type="molecule type" value="Genomic_DNA"/>
</dbReference>
<feature type="region of interest" description="Disordered" evidence="5">
    <location>
        <begin position="79"/>
        <end position="119"/>
    </location>
</feature>
<proteinExistence type="predicted"/>
<dbReference type="EMBL" id="CP019717">
    <property type="protein sequence ID" value="QHZ50402.1"/>
    <property type="molecule type" value="Genomic_DNA"/>
</dbReference>
<dbReference type="PANTHER" id="PTHR41335">
    <property type="entry name" value="MEMBRANE PROTEIN-RELATED"/>
    <property type="match status" value="1"/>
</dbReference>
<evidence type="ECO:0000256" key="5">
    <source>
        <dbReference type="SAM" id="MobiDB-lite"/>
    </source>
</evidence>
<evidence type="ECO:0000256" key="4">
    <source>
        <dbReference type="ARBA" id="ARBA00023136"/>
    </source>
</evidence>
<evidence type="ECO:0000256" key="2">
    <source>
        <dbReference type="ARBA" id="ARBA00022692"/>
    </source>
</evidence>
<dbReference type="STRING" id="147375.BXP28_12390"/>
<evidence type="ECO:0000313" key="11">
    <source>
        <dbReference type="Proteomes" id="UP000464330"/>
    </source>
</evidence>
<dbReference type="PANTHER" id="PTHR41335:SF1">
    <property type="entry name" value="MEMBRANE PROTEIN"/>
    <property type="match status" value="1"/>
</dbReference>
<dbReference type="Pfam" id="PF06305">
    <property type="entry name" value="LapA_dom"/>
    <property type="match status" value="1"/>
</dbReference>
<feature type="transmembrane region" description="Helical" evidence="6">
    <location>
        <begin position="37"/>
        <end position="62"/>
    </location>
</feature>
<dbReference type="AlphaFoldDB" id="A0A2L1TXP0"/>
<accession>A0A8B6WVL6</accession>
<evidence type="ECO:0000256" key="1">
    <source>
        <dbReference type="ARBA" id="ARBA00022475"/>
    </source>
</evidence>
<dbReference type="InterPro" id="IPR010445">
    <property type="entry name" value="LapA_dom"/>
</dbReference>
<dbReference type="Proteomes" id="UP000239833">
    <property type="component" value="Chromosome"/>
</dbReference>
<accession>A0A6C0QNW5</accession>
<dbReference type="GeneID" id="64218017"/>
<gene>
    <name evidence="8" type="ORF">ERICIII_01220</name>
    <name evidence="9" type="ORF">ERICV_01231</name>
</gene>
<keyword evidence="3 6" id="KW-1133">Transmembrane helix</keyword>
<evidence type="ECO:0000313" key="9">
    <source>
        <dbReference type="EMBL" id="QHZ50402.1"/>
    </source>
</evidence>
<dbReference type="GO" id="GO:0005886">
    <property type="term" value="C:plasma membrane"/>
    <property type="evidence" value="ECO:0007669"/>
    <property type="project" value="InterPro"/>
</dbReference>
<evidence type="ECO:0000256" key="6">
    <source>
        <dbReference type="SAM" id="Phobius"/>
    </source>
</evidence>
<keyword evidence="1" id="KW-1003">Cell membrane</keyword>
<keyword evidence="2 6" id="KW-0812">Transmembrane</keyword>
<protein>
    <submittedName>
        <fullName evidence="8">Putative integral membrane protein</fullName>
    </submittedName>
</protein>
<evidence type="ECO:0000259" key="7">
    <source>
        <dbReference type="Pfam" id="PF06305"/>
    </source>
</evidence>
<reference evidence="10" key="1">
    <citation type="submission" date="2017-02" db="EMBL/GenBank/DDBJ databases">
        <title>Delineation of Paenibacillus larvae strains originating from foulbrood outbreaks.</title>
        <authorList>
            <person name="Beims H."/>
            <person name="Bunk B."/>
            <person name="Sproeer C."/>
            <person name="Mohr K.I."/>
            <person name="Pradella S."/>
            <person name="Guenther G."/>
            <person name="Rohde M."/>
            <person name="von der Ohe W."/>
            <person name="Steinert M."/>
        </authorList>
    </citation>
    <scope>NUCLEOTIDE SEQUENCE [LARGE SCALE GENOMIC DNA]</scope>
    <source>
        <strain evidence="10">Eric_III</strain>
    </source>
</reference>
<organism evidence="8 10">
    <name type="scientific">Paenibacillus larvae subsp. larvae</name>
    <dbReference type="NCBI Taxonomy" id="147375"/>
    <lineage>
        <taxon>Bacteria</taxon>
        <taxon>Bacillati</taxon>
        <taxon>Bacillota</taxon>
        <taxon>Bacilli</taxon>
        <taxon>Bacillales</taxon>
        <taxon>Paenibacillaceae</taxon>
        <taxon>Paenibacillus</taxon>
    </lineage>
</organism>
<keyword evidence="4 6" id="KW-0472">Membrane</keyword>
<feature type="domain" description="Lipopolysaccharide assembly protein A" evidence="7">
    <location>
        <begin position="24"/>
        <end position="78"/>
    </location>
</feature>